<protein>
    <recommendedName>
        <fullName evidence="3">Outer membrane protein beta-barrel domain-containing protein</fullName>
    </recommendedName>
</protein>
<dbReference type="RefSeq" id="WP_085518622.1">
    <property type="nucleotide sequence ID" value="NZ_FXAW01000008.1"/>
</dbReference>
<dbReference type="EMBL" id="FXAW01000008">
    <property type="protein sequence ID" value="SMG48550.1"/>
    <property type="molecule type" value="Genomic_DNA"/>
</dbReference>
<evidence type="ECO:0000313" key="1">
    <source>
        <dbReference type="EMBL" id="SMG48550.1"/>
    </source>
</evidence>
<keyword evidence="2" id="KW-1185">Reference proteome</keyword>
<evidence type="ECO:0008006" key="3">
    <source>
        <dbReference type="Google" id="ProtNLM"/>
    </source>
</evidence>
<dbReference type="Proteomes" id="UP000193804">
    <property type="component" value="Unassembled WGS sequence"/>
</dbReference>
<evidence type="ECO:0000313" key="2">
    <source>
        <dbReference type="Proteomes" id="UP000193804"/>
    </source>
</evidence>
<reference evidence="2" key="1">
    <citation type="submission" date="2017-04" db="EMBL/GenBank/DDBJ databases">
        <authorList>
            <person name="Varghese N."/>
            <person name="Submissions S."/>
        </authorList>
    </citation>
    <scope>NUCLEOTIDE SEQUENCE [LARGE SCALE GENOMIC DNA]</scope>
    <source>
        <strain evidence="2">DSM 4125</strain>
    </source>
</reference>
<organism evidence="1 2">
    <name type="scientific">Marivirga sericea</name>
    <dbReference type="NCBI Taxonomy" id="1028"/>
    <lineage>
        <taxon>Bacteria</taxon>
        <taxon>Pseudomonadati</taxon>
        <taxon>Bacteroidota</taxon>
        <taxon>Cytophagia</taxon>
        <taxon>Cytophagales</taxon>
        <taxon>Marivirgaceae</taxon>
        <taxon>Marivirga</taxon>
    </lineage>
</organism>
<dbReference type="STRING" id="1028.SAMN05661096_03488"/>
<accession>A0A1X7L473</accession>
<proteinExistence type="predicted"/>
<dbReference type="AlphaFoldDB" id="A0A1X7L473"/>
<sequence length="188" mass="21405">MKKIVLFTIVMLSVTNIFGQIHVFSVETKPLRVVDIFQPSIDVVIPINVNKNFSIGPEFSFLKNDYRGSSGNLSQSFTSFLGGVRFSYAVILSPTFSISPFVNVGVRNSYFISSGNVFDRYWFSSYGGITARMNLNAKFYLALDLTNYYINKRKVRFDFRGDSVSYYELPKILDVRLGLGFKFLIKSI</sequence>
<name>A0A1X7L473_9BACT</name>
<gene>
    <name evidence="1" type="ORF">SAMN05661096_03488</name>
</gene>